<dbReference type="GeneTree" id="ENSGT00940000156120"/>
<evidence type="ECO:0000256" key="6">
    <source>
        <dbReference type="SAM" id="MobiDB-lite"/>
    </source>
</evidence>
<keyword evidence="4" id="KW-0963">Cytoplasm</keyword>
<feature type="compositionally biased region" description="Basic and acidic residues" evidence="6">
    <location>
        <begin position="1"/>
        <end position="19"/>
    </location>
</feature>
<dbReference type="InterPro" id="IPR036770">
    <property type="entry name" value="Ankyrin_rpt-contain_sf"/>
</dbReference>
<dbReference type="PANTHER" id="PTHR24179">
    <property type="entry name" value="PROTEIN PHOSPHATASE 1 REGULATORY SUBUNIT 12"/>
    <property type="match status" value="1"/>
</dbReference>
<feature type="compositionally biased region" description="Basic and acidic residues" evidence="6">
    <location>
        <begin position="27"/>
        <end position="39"/>
    </location>
</feature>
<reference evidence="7" key="1">
    <citation type="submission" date="2025-08" db="UniProtKB">
        <authorList>
            <consortium name="Ensembl"/>
        </authorList>
    </citation>
    <scope>IDENTIFICATION</scope>
</reference>
<dbReference type="FunFam" id="1.25.40.20:FF:000007">
    <property type="entry name" value="Phosphatase 1 regulatory subunit 12A"/>
    <property type="match status" value="1"/>
</dbReference>
<feature type="repeat" description="ANK" evidence="5">
    <location>
        <begin position="118"/>
        <end position="150"/>
    </location>
</feature>
<dbReference type="Pfam" id="PF12796">
    <property type="entry name" value="Ank_2"/>
    <property type="match status" value="2"/>
</dbReference>
<evidence type="ECO:0000313" key="8">
    <source>
        <dbReference type="Proteomes" id="UP000261540"/>
    </source>
</evidence>
<organism evidence="7 8">
    <name type="scientific">Paramormyrops kingsleyae</name>
    <dbReference type="NCBI Taxonomy" id="1676925"/>
    <lineage>
        <taxon>Eukaryota</taxon>
        <taxon>Metazoa</taxon>
        <taxon>Chordata</taxon>
        <taxon>Craniata</taxon>
        <taxon>Vertebrata</taxon>
        <taxon>Euteleostomi</taxon>
        <taxon>Actinopterygii</taxon>
        <taxon>Neopterygii</taxon>
        <taxon>Teleostei</taxon>
        <taxon>Osteoglossocephala</taxon>
        <taxon>Osteoglossomorpha</taxon>
        <taxon>Osteoglossiformes</taxon>
        <taxon>Mormyridae</taxon>
        <taxon>Paramormyrops</taxon>
    </lineage>
</organism>
<comment type="subcellular location">
    <subcellularLocation>
        <location evidence="1">Cytoplasm</location>
        <location evidence="1">Cytoskeleton</location>
    </subcellularLocation>
</comment>
<dbReference type="GO" id="GO:0005737">
    <property type="term" value="C:cytoplasm"/>
    <property type="evidence" value="ECO:0007669"/>
    <property type="project" value="TreeGrafter"/>
</dbReference>
<evidence type="ECO:0000256" key="1">
    <source>
        <dbReference type="ARBA" id="ARBA00004245"/>
    </source>
</evidence>
<name>A0A3B3TGH3_9TELE</name>
<dbReference type="PROSITE" id="PS50088">
    <property type="entry name" value="ANK_REPEAT"/>
    <property type="match status" value="4"/>
</dbReference>
<evidence type="ECO:0000256" key="5">
    <source>
        <dbReference type="PROSITE-ProRule" id="PRU00023"/>
    </source>
</evidence>
<dbReference type="SUPFAM" id="SSF48403">
    <property type="entry name" value="Ankyrin repeat"/>
    <property type="match status" value="1"/>
</dbReference>
<keyword evidence="8" id="KW-1185">Reference proteome</keyword>
<dbReference type="InterPro" id="IPR051226">
    <property type="entry name" value="PP1_Regulatory_Subunit"/>
</dbReference>
<keyword evidence="3 5" id="KW-0040">ANK repeat</keyword>
<dbReference type="PANTHER" id="PTHR24179:SF32">
    <property type="entry name" value="PROTEIN PHOSPHATASE 1 REGULATORY SUBUNIT"/>
    <property type="match status" value="1"/>
</dbReference>
<dbReference type="Proteomes" id="UP000261540">
    <property type="component" value="Unplaced"/>
</dbReference>
<protein>
    <submittedName>
        <fullName evidence="7">Uncharacterized protein</fullName>
    </submittedName>
</protein>
<accession>A0A3B3TGH3</accession>
<keyword evidence="2" id="KW-0677">Repeat</keyword>
<keyword evidence="4" id="KW-0206">Cytoskeleton</keyword>
<feature type="repeat" description="ANK" evidence="5">
    <location>
        <begin position="210"/>
        <end position="242"/>
    </location>
</feature>
<dbReference type="STRING" id="1676925.ENSPKIP00000041844"/>
<evidence type="ECO:0000313" key="7">
    <source>
        <dbReference type="Ensembl" id="ENSPKIP00000041844.1"/>
    </source>
</evidence>
<dbReference type="Ensembl" id="ENSPKIT00000022886.1">
    <property type="protein sequence ID" value="ENSPKIP00000041844.1"/>
    <property type="gene ID" value="ENSPKIG00000018237.1"/>
</dbReference>
<dbReference type="SMART" id="SM00248">
    <property type="entry name" value="ANK"/>
    <property type="match status" value="6"/>
</dbReference>
<reference evidence="7" key="2">
    <citation type="submission" date="2025-09" db="UniProtKB">
        <authorList>
            <consortium name="Ensembl"/>
        </authorList>
    </citation>
    <scope>IDENTIFICATION</scope>
</reference>
<dbReference type="AlphaFoldDB" id="A0A3B3TGH3"/>
<feature type="region of interest" description="Disordered" evidence="6">
    <location>
        <begin position="1"/>
        <end position="44"/>
    </location>
</feature>
<evidence type="ECO:0000256" key="4">
    <source>
        <dbReference type="ARBA" id="ARBA00023212"/>
    </source>
</evidence>
<feature type="repeat" description="ANK" evidence="5">
    <location>
        <begin position="85"/>
        <end position="117"/>
    </location>
</feature>
<dbReference type="GO" id="GO:0005856">
    <property type="term" value="C:cytoskeleton"/>
    <property type="evidence" value="ECO:0007669"/>
    <property type="project" value="UniProtKB-SubCell"/>
</dbReference>
<dbReference type="PROSITE" id="PS50297">
    <property type="entry name" value="ANK_REP_REGION"/>
    <property type="match status" value="3"/>
</dbReference>
<feature type="repeat" description="ANK" evidence="5">
    <location>
        <begin position="243"/>
        <end position="275"/>
    </location>
</feature>
<sequence length="288" mass="31137">MAADDRSRSEAAKQRRQDQLQRWLGSETDRTGTELRDRPSTSGGRRARVCFAQGAVFMAACSAGDREEVSELLKQGADINHANVDGLTALHQACIDDNIDMVQFLVENGSEVNRGDNEGWTPLHAAASCGFIPIAKFLIDHGALVGAVNSEGELPLDVATEDAMERLLKAEIKKQGVDMENARREEERVMLRDAMAISAGRGTLTPHSITGATALHVAAAKGYMEVMKLLFQCGLDVDCKDCDGWTPLHAAAHWGQEEACSLLADNMCDMGAVNNVVRGKIPVPHCLP</sequence>
<dbReference type="GO" id="GO:0019208">
    <property type="term" value="F:phosphatase regulator activity"/>
    <property type="evidence" value="ECO:0007669"/>
    <property type="project" value="TreeGrafter"/>
</dbReference>
<evidence type="ECO:0000256" key="3">
    <source>
        <dbReference type="ARBA" id="ARBA00023043"/>
    </source>
</evidence>
<proteinExistence type="predicted"/>
<dbReference type="GO" id="GO:0004857">
    <property type="term" value="F:enzyme inhibitor activity"/>
    <property type="evidence" value="ECO:0007669"/>
    <property type="project" value="TreeGrafter"/>
</dbReference>
<dbReference type="InterPro" id="IPR002110">
    <property type="entry name" value="Ankyrin_rpt"/>
</dbReference>
<dbReference type="Gene3D" id="1.25.40.20">
    <property type="entry name" value="Ankyrin repeat-containing domain"/>
    <property type="match status" value="2"/>
</dbReference>
<evidence type="ECO:0000256" key="2">
    <source>
        <dbReference type="ARBA" id="ARBA00022737"/>
    </source>
</evidence>